<evidence type="ECO:0000259" key="2">
    <source>
        <dbReference type="Pfam" id="PF13590"/>
    </source>
</evidence>
<keyword evidence="1" id="KW-0732">Signal</keyword>
<evidence type="ECO:0000313" key="3">
    <source>
        <dbReference type="EMBL" id="TPG58705.1"/>
    </source>
</evidence>
<dbReference type="Pfam" id="PF13590">
    <property type="entry name" value="DUF4136"/>
    <property type="match status" value="1"/>
</dbReference>
<proteinExistence type="predicted"/>
<comment type="caution">
    <text evidence="3">The sequence shown here is derived from an EMBL/GenBank/DDBJ whole genome shotgun (WGS) entry which is preliminary data.</text>
</comment>
<protein>
    <submittedName>
        <fullName evidence="3">DUF4136 domain-containing protein</fullName>
    </submittedName>
</protein>
<accession>A0A502G9N8</accession>
<gene>
    <name evidence="3" type="ORF">EAH73_22135</name>
</gene>
<dbReference type="Proteomes" id="UP000317646">
    <property type="component" value="Unassembled WGS sequence"/>
</dbReference>
<feature type="chain" id="PRO_5021307459" evidence="1">
    <location>
        <begin position="30"/>
        <end position="211"/>
    </location>
</feature>
<organism evidence="3 4">
    <name type="scientific">Hymenobacter nivis</name>
    <dbReference type="NCBI Taxonomy" id="1850093"/>
    <lineage>
        <taxon>Bacteria</taxon>
        <taxon>Pseudomonadati</taxon>
        <taxon>Bacteroidota</taxon>
        <taxon>Cytophagia</taxon>
        <taxon>Cytophagales</taxon>
        <taxon>Hymenobacteraceae</taxon>
        <taxon>Hymenobacter</taxon>
    </lineage>
</organism>
<dbReference type="PROSITE" id="PS51257">
    <property type="entry name" value="PROKAR_LIPOPROTEIN"/>
    <property type="match status" value="1"/>
</dbReference>
<evidence type="ECO:0000313" key="4">
    <source>
        <dbReference type="Proteomes" id="UP000317646"/>
    </source>
</evidence>
<dbReference type="InterPro" id="IPR025411">
    <property type="entry name" value="DUF4136"/>
</dbReference>
<dbReference type="Gene3D" id="3.30.160.670">
    <property type="match status" value="1"/>
</dbReference>
<dbReference type="AlphaFoldDB" id="A0A502G9N8"/>
<dbReference type="EMBL" id="RCYZ01000015">
    <property type="protein sequence ID" value="TPG58705.1"/>
    <property type="molecule type" value="Genomic_DNA"/>
</dbReference>
<feature type="signal peptide" evidence="1">
    <location>
        <begin position="1"/>
        <end position="29"/>
    </location>
</feature>
<keyword evidence="4" id="KW-1185">Reference proteome</keyword>
<feature type="domain" description="DUF4136" evidence="2">
    <location>
        <begin position="35"/>
        <end position="205"/>
    </location>
</feature>
<sequence>MKGIIHFRFNYMKRILLAAVVALSLGATACAPTVNVEQRANVDFTKYRTFDFADMKVKTNGDDNPLLHSPIAQDKIKQAIAGELVKRGLRQTEGRPNLLVTTHTYVEQAERTVYNTQPGYGYAYPYAVSYRGGFLPINYGYWYTPSYYQTAHTEQYNEGTLIIDFIDARTNNLVWRGSIADPISDPGRLGTEFSRVAKDILDKFPVAEKKS</sequence>
<reference evidence="3 4" key="1">
    <citation type="journal article" date="2019" name="Environ. Microbiol.">
        <title>Species interactions and distinct microbial communities in high Arctic permafrost affected cryosols are associated with the CH4 and CO2 gas fluxes.</title>
        <authorList>
            <person name="Altshuler I."/>
            <person name="Hamel J."/>
            <person name="Turney S."/>
            <person name="Magnuson E."/>
            <person name="Levesque R."/>
            <person name="Greer C."/>
            <person name="Whyte L.G."/>
        </authorList>
    </citation>
    <scope>NUCLEOTIDE SEQUENCE [LARGE SCALE GENOMIC DNA]</scope>
    <source>
        <strain evidence="3 4">S9.2P</strain>
    </source>
</reference>
<name>A0A502G9N8_9BACT</name>
<evidence type="ECO:0000256" key="1">
    <source>
        <dbReference type="SAM" id="SignalP"/>
    </source>
</evidence>